<dbReference type="Pfam" id="PF07521">
    <property type="entry name" value="RMMBL"/>
    <property type="match status" value="1"/>
</dbReference>
<sequence>MKIVHHGAKTGVTGSCHELIIGDNSLLIDCGLFQGKEARETLDIEFDINNIAALLLTHSHIDHIGRLPWLLAAGFSGPIYTTEATAALVPLMLEDGLKIQLGLNNKQCEQALALIHQRIRPVPYDCWAQIVLPTGELVKIRFRPAGHILGSAYIEIKLPTNEIMVFSGDLGPKNTPLLTDPIAPTTVHTLVIESTYGDKHHHPLEHRQRVLKQIIERSLQDGGAIIIPAFSVGRTQELLFDLENIIAEVDVDPNEVPTTKRVWQSLPIILDSPLAQKVTEQYRYFHELWAKEAKQRRYMGRHPLAFEQCITIDSHADHIKLVNRLQHSGEPAIIVAASGMCSGGRVVNYLKALLADKRTDVIFAGYQAQGTTGRALVDGEKVIKIDDKVIDVAAQIHQLSGYSAHAAQKDLVSFVADIEQGPQVIKVVHGDLEAQIALAAELRKVKPKATVIIAASE</sequence>
<dbReference type="Gene3D" id="3.40.50.10890">
    <property type="match status" value="1"/>
</dbReference>
<dbReference type="EMBL" id="FUWP01000002">
    <property type="protein sequence ID" value="SJZ76054.1"/>
    <property type="molecule type" value="Genomic_DNA"/>
</dbReference>
<protein>
    <submittedName>
        <fullName evidence="4">Ribonuclease</fullName>
        <ecNumber evidence="4">3.1.-.-</ecNumber>
    </submittedName>
</protein>
<gene>
    <name evidence="4" type="ORF">CZ814_00614</name>
</gene>
<evidence type="ECO:0000313" key="5">
    <source>
        <dbReference type="Proteomes" id="UP000191116"/>
    </source>
</evidence>
<dbReference type="SMART" id="SM00849">
    <property type="entry name" value="Lactamase_B"/>
    <property type="match status" value="1"/>
</dbReference>
<dbReference type="SMART" id="SM01027">
    <property type="entry name" value="Beta-Casp"/>
    <property type="match status" value="1"/>
</dbReference>
<dbReference type="Gene3D" id="3.60.15.10">
    <property type="entry name" value="Ribonuclease Z/Hydroxyacylglutathione hydrolase-like"/>
    <property type="match status" value="1"/>
</dbReference>
<dbReference type="GO" id="GO:0004521">
    <property type="term" value="F:RNA endonuclease activity"/>
    <property type="evidence" value="ECO:0007669"/>
    <property type="project" value="TreeGrafter"/>
</dbReference>
<dbReference type="InterPro" id="IPR022712">
    <property type="entry name" value="Beta_Casp"/>
</dbReference>
<dbReference type="InterPro" id="IPR011108">
    <property type="entry name" value="RMMBL"/>
</dbReference>
<keyword evidence="1 4" id="KW-0378">Hydrolase</keyword>
<dbReference type="AlphaFoldDB" id="A0A1T4N9Z4"/>
<dbReference type="GO" id="GO:0016787">
    <property type="term" value="F:hydrolase activity"/>
    <property type="evidence" value="ECO:0007669"/>
    <property type="project" value="UniProtKB-KW"/>
</dbReference>
<dbReference type="InterPro" id="IPR050698">
    <property type="entry name" value="MBL"/>
</dbReference>
<feature type="domain" description="Beta-Casp" evidence="3">
    <location>
        <begin position="235"/>
        <end position="376"/>
    </location>
</feature>
<name>A0A1T4N9Z4_9GAMM</name>
<dbReference type="EC" id="3.1.-.-" evidence="4"/>
<proteinExistence type="predicted"/>
<dbReference type="OrthoDB" id="9803916at2"/>
<organism evidence="4 5">
    <name type="scientific">Photobacterium toruni</name>
    <dbReference type="NCBI Taxonomy" id="1935446"/>
    <lineage>
        <taxon>Bacteria</taxon>
        <taxon>Pseudomonadati</taxon>
        <taxon>Pseudomonadota</taxon>
        <taxon>Gammaproteobacteria</taxon>
        <taxon>Vibrionales</taxon>
        <taxon>Vibrionaceae</taxon>
        <taxon>Photobacterium</taxon>
    </lineage>
</organism>
<feature type="domain" description="Metallo-beta-lactamase" evidence="2">
    <location>
        <begin position="13"/>
        <end position="230"/>
    </location>
</feature>
<dbReference type="PANTHER" id="PTHR11203">
    <property type="entry name" value="CLEAVAGE AND POLYADENYLATION SPECIFICITY FACTOR FAMILY MEMBER"/>
    <property type="match status" value="1"/>
</dbReference>
<evidence type="ECO:0000256" key="1">
    <source>
        <dbReference type="ARBA" id="ARBA00022801"/>
    </source>
</evidence>
<dbReference type="Proteomes" id="UP000191116">
    <property type="component" value="Unassembled WGS sequence"/>
</dbReference>
<dbReference type="InterPro" id="IPR036866">
    <property type="entry name" value="RibonucZ/Hydroxyglut_hydro"/>
</dbReference>
<dbReference type="Pfam" id="PF10996">
    <property type="entry name" value="Beta-Casp"/>
    <property type="match status" value="1"/>
</dbReference>
<accession>A0A1T4N9Z4</accession>
<dbReference type="SUPFAM" id="SSF56281">
    <property type="entry name" value="Metallo-hydrolase/oxidoreductase"/>
    <property type="match status" value="1"/>
</dbReference>
<dbReference type="PANTHER" id="PTHR11203:SF37">
    <property type="entry name" value="INTEGRATOR COMPLEX SUBUNIT 11"/>
    <property type="match status" value="1"/>
</dbReference>
<reference evidence="4 5" key="1">
    <citation type="submission" date="2017-02" db="EMBL/GenBank/DDBJ databases">
        <authorList>
            <person name="Peterson S.W."/>
        </authorList>
    </citation>
    <scope>NUCLEOTIDE SEQUENCE [LARGE SCALE GENOMIC DNA]</scope>
    <source>
        <strain evidence="4 5">CECT 9189</strain>
    </source>
</reference>
<dbReference type="Pfam" id="PF00753">
    <property type="entry name" value="Lactamase_B"/>
    <property type="match status" value="1"/>
</dbReference>
<dbReference type="RefSeq" id="WP_080173399.1">
    <property type="nucleotide sequence ID" value="NZ_AP024854.1"/>
</dbReference>
<dbReference type="InterPro" id="IPR001279">
    <property type="entry name" value="Metallo-B-lactamas"/>
</dbReference>
<evidence type="ECO:0000259" key="2">
    <source>
        <dbReference type="SMART" id="SM00849"/>
    </source>
</evidence>
<evidence type="ECO:0000313" key="4">
    <source>
        <dbReference type="EMBL" id="SJZ76054.1"/>
    </source>
</evidence>
<evidence type="ECO:0000259" key="3">
    <source>
        <dbReference type="SMART" id="SM01027"/>
    </source>
</evidence>
<dbReference type="CDD" id="cd16295">
    <property type="entry name" value="TTHA0252-CPSF-like_MBL-fold"/>
    <property type="match status" value="1"/>
</dbReference>